<organism evidence="5 6">
    <name type="scientific">Rhinocladiella mackenziei CBS 650.93</name>
    <dbReference type="NCBI Taxonomy" id="1442369"/>
    <lineage>
        <taxon>Eukaryota</taxon>
        <taxon>Fungi</taxon>
        <taxon>Dikarya</taxon>
        <taxon>Ascomycota</taxon>
        <taxon>Pezizomycotina</taxon>
        <taxon>Eurotiomycetes</taxon>
        <taxon>Chaetothyriomycetidae</taxon>
        <taxon>Chaetothyriales</taxon>
        <taxon>Herpotrichiellaceae</taxon>
        <taxon>Rhinocladiella</taxon>
    </lineage>
</organism>
<dbReference type="STRING" id="1442369.A0A0D2JGD1"/>
<dbReference type="AlphaFoldDB" id="A0A0D2JGD1"/>
<reference evidence="5 6" key="1">
    <citation type="submission" date="2015-01" db="EMBL/GenBank/DDBJ databases">
        <title>The Genome Sequence of Rhinocladiella mackenzie CBS 650.93.</title>
        <authorList>
            <consortium name="The Broad Institute Genomics Platform"/>
            <person name="Cuomo C."/>
            <person name="de Hoog S."/>
            <person name="Gorbushina A."/>
            <person name="Stielow B."/>
            <person name="Teixiera M."/>
            <person name="Abouelleil A."/>
            <person name="Chapman S.B."/>
            <person name="Priest M."/>
            <person name="Young S.K."/>
            <person name="Wortman J."/>
            <person name="Nusbaum C."/>
            <person name="Birren B."/>
        </authorList>
    </citation>
    <scope>NUCLEOTIDE SEQUENCE [LARGE SCALE GENOMIC DNA]</scope>
    <source>
        <strain evidence="5 6">CBS 650.93</strain>
    </source>
</reference>
<feature type="compositionally biased region" description="Low complexity" evidence="2">
    <location>
        <begin position="34"/>
        <end position="44"/>
    </location>
</feature>
<keyword evidence="3" id="KW-1133">Transmembrane helix</keyword>
<dbReference type="VEuPathDB" id="FungiDB:Z518_03051"/>
<dbReference type="RefSeq" id="XP_013275531.1">
    <property type="nucleotide sequence ID" value="XM_013420077.1"/>
</dbReference>
<dbReference type="InterPro" id="IPR007736">
    <property type="entry name" value="Caleosin-related"/>
</dbReference>
<dbReference type="GO" id="GO:0005509">
    <property type="term" value="F:calcium ion binding"/>
    <property type="evidence" value="ECO:0007669"/>
    <property type="project" value="InterPro"/>
</dbReference>
<dbReference type="PROSITE" id="PS50222">
    <property type="entry name" value="EF_HAND_2"/>
    <property type="match status" value="1"/>
</dbReference>
<dbReference type="Pfam" id="PF05042">
    <property type="entry name" value="Caleosin"/>
    <property type="match status" value="1"/>
</dbReference>
<dbReference type="InterPro" id="IPR011992">
    <property type="entry name" value="EF-hand-dom_pair"/>
</dbReference>
<dbReference type="InterPro" id="IPR002048">
    <property type="entry name" value="EF_hand_dom"/>
</dbReference>
<protein>
    <recommendedName>
        <fullName evidence="4">EF-hand domain-containing protein</fullName>
    </recommendedName>
</protein>
<feature type="compositionally biased region" description="Pro residues" evidence="2">
    <location>
        <begin position="45"/>
        <end position="55"/>
    </location>
</feature>
<evidence type="ECO:0000256" key="3">
    <source>
        <dbReference type="SAM" id="Phobius"/>
    </source>
</evidence>
<dbReference type="GeneID" id="25291122"/>
<dbReference type="EMBL" id="KN847476">
    <property type="protein sequence ID" value="KIX08395.1"/>
    <property type="molecule type" value="Genomic_DNA"/>
</dbReference>
<dbReference type="PANTHER" id="PTHR31495">
    <property type="entry name" value="PEROXYGENASE 3-RELATED"/>
    <property type="match status" value="1"/>
</dbReference>
<dbReference type="OrthoDB" id="640742at2759"/>
<keyword evidence="3" id="KW-0812">Transmembrane</keyword>
<dbReference type="Proteomes" id="UP000053617">
    <property type="component" value="Unassembled WGS sequence"/>
</dbReference>
<evidence type="ECO:0000313" key="5">
    <source>
        <dbReference type="EMBL" id="KIX08395.1"/>
    </source>
</evidence>
<dbReference type="HOGENOM" id="CLU_062049_1_0_1"/>
<evidence type="ECO:0000313" key="6">
    <source>
        <dbReference type="Proteomes" id="UP000053617"/>
    </source>
</evidence>
<keyword evidence="6" id="KW-1185">Reference proteome</keyword>
<sequence length="265" mass="30523">MGTPPEHAALNERPLSTLKRHSRPTHTDSLVNAISTPTPITSTSPSPPSSQPPPQLTALQQHILFFDRDNDGIIYPLDIYRSFRSLGFNIPFSFLSLLIPFFFSYATTLPHSWFPDPFFRIYVSSIHKAKHGSDTGVFDIDGNFDAARFDEIFDRYDKSKSGGLSADELWAMWRRNRCAADLAGWTFAWMELVTTWLLLQREGRVWKEDLRSCYDGSVFWRISEFNKTKGGWKQGYGVKELLDELYRSGTWKNWWVKEKELGPGK</sequence>
<gene>
    <name evidence="5" type="ORF">Z518_03051</name>
</gene>
<keyword evidence="3" id="KW-0472">Membrane</keyword>
<feature type="region of interest" description="Disordered" evidence="2">
    <location>
        <begin position="1"/>
        <end position="55"/>
    </location>
</feature>
<dbReference type="SUPFAM" id="SSF47473">
    <property type="entry name" value="EF-hand"/>
    <property type="match status" value="1"/>
</dbReference>
<evidence type="ECO:0000256" key="2">
    <source>
        <dbReference type="SAM" id="MobiDB-lite"/>
    </source>
</evidence>
<name>A0A0D2JGD1_9EURO</name>
<proteinExistence type="inferred from homology"/>
<feature type="domain" description="EF-hand" evidence="4">
    <location>
        <begin position="144"/>
        <end position="179"/>
    </location>
</feature>
<feature type="transmembrane region" description="Helical" evidence="3">
    <location>
        <begin position="86"/>
        <end position="106"/>
    </location>
</feature>
<dbReference type="PANTHER" id="PTHR31495:SF0">
    <property type="entry name" value="BINDING PROTEIN CALEOSIN, PUTATIVE (AFU_ORTHOLOGUE AFUA_5G13750)-RELATED"/>
    <property type="match status" value="1"/>
</dbReference>
<comment type="similarity">
    <text evidence="1">Belongs to the caleosin family.</text>
</comment>
<evidence type="ECO:0000256" key="1">
    <source>
        <dbReference type="ARBA" id="ARBA00006765"/>
    </source>
</evidence>
<dbReference type="GO" id="GO:0004497">
    <property type="term" value="F:monooxygenase activity"/>
    <property type="evidence" value="ECO:0007669"/>
    <property type="project" value="TreeGrafter"/>
</dbReference>
<accession>A0A0D2JGD1</accession>
<evidence type="ECO:0000259" key="4">
    <source>
        <dbReference type="PROSITE" id="PS50222"/>
    </source>
</evidence>